<reference evidence="2 3" key="1">
    <citation type="journal article" date="2014" name="Int. J. Syst. Evol. Microbiol.">
        <title>Phaeodactylibacter xiamenensis gen. nov., sp. nov., a member of the family Saprospiraceae isolated from the marine alga Phaeodactylum tricornutum.</title>
        <authorList>
            <person name="Chen Z.Jr."/>
            <person name="Lei X."/>
            <person name="Lai Q."/>
            <person name="Li Y."/>
            <person name="Zhang B."/>
            <person name="Zhang J."/>
            <person name="Zhang H."/>
            <person name="Yang L."/>
            <person name="Zheng W."/>
            <person name="Tian Y."/>
            <person name="Yu Z."/>
            <person name="Xu H.Jr."/>
            <person name="Zheng T."/>
        </authorList>
    </citation>
    <scope>NUCLEOTIDE SEQUENCE [LARGE SCALE GENOMIC DNA]</scope>
    <source>
        <strain evidence="2 3">KD52</strain>
    </source>
</reference>
<gene>
    <name evidence="2" type="ORF">IX84_09400</name>
</gene>
<dbReference type="OrthoDB" id="943224at2"/>
<dbReference type="Proteomes" id="UP000029736">
    <property type="component" value="Unassembled WGS sequence"/>
</dbReference>
<dbReference type="EMBL" id="JPOS01000019">
    <property type="protein sequence ID" value="KGE88398.1"/>
    <property type="molecule type" value="Genomic_DNA"/>
</dbReference>
<keyword evidence="3" id="KW-1185">Reference proteome</keyword>
<dbReference type="Pfam" id="PF05685">
    <property type="entry name" value="Uma2"/>
    <property type="match status" value="1"/>
</dbReference>
<proteinExistence type="predicted"/>
<dbReference type="RefSeq" id="WP_044219049.1">
    <property type="nucleotide sequence ID" value="NZ_JBKAGJ010000017.1"/>
</dbReference>
<dbReference type="InterPro" id="IPR008538">
    <property type="entry name" value="Uma2"/>
</dbReference>
<protein>
    <recommendedName>
        <fullName evidence="1">Putative restriction endonuclease domain-containing protein</fullName>
    </recommendedName>
</protein>
<comment type="caution">
    <text evidence="2">The sequence shown here is derived from an EMBL/GenBank/DDBJ whole genome shotgun (WGS) entry which is preliminary data.</text>
</comment>
<feature type="domain" description="Putative restriction endonuclease" evidence="1">
    <location>
        <begin position="28"/>
        <end position="190"/>
    </location>
</feature>
<organism evidence="2 3">
    <name type="scientific">Phaeodactylibacter xiamenensis</name>
    <dbReference type="NCBI Taxonomy" id="1524460"/>
    <lineage>
        <taxon>Bacteria</taxon>
        <taxon>Pseudomonadati</taxon>
        <taxon>Bacteroidota</taxon>
        <taxon>Saprospiria</taxon>
        <taxon>Saprospirales</taxon>
        <taxon>Haliscomenobacteraceae</taxon>
        <taxon>Phaeodactylibacter</taxon>
    </lineage>
</organism>
<evidence type="ECO:0000313" key="2">
    <source>
        <dbReference type="EMBL" id="KGE88398.1"/>
    </source>
</evidence>
<dbReference type="PANTHER" id="PTHR36558">
    <property type="entry name" value="GLR1098 PROTEIN"/>
    <property type="match status" value="1"/>
</dbReference>
<dbReference type="PANTHER" id="PTHR36558:SF1">
    <property type="entry name" value="RESTRICTION ENDONUCLEASE DOMAIN-CONTAINING PROTEIN-RELATED"/>
    <property type="match status" value="1"/>
</dbReference>
<dbReference type="AlphaFoldDB" id="A0A098S9R8"/>
<dbReference type="Gene3D" id="3.90.1570.10">
    <property type="entry name" value="tt1808, chain A"/>
    <property type="match status" value="1"/>
</dbReference>
<dbReference type="InterPro" id="IPR012296">
    <property type="entry name" value="Nuclease_put_TT1808"/>
</dbReference>
<dbReference type="STRING" id="1524460.IX84_09400"/>
<accession>A0A098S9R8</accession>
<evidence type="ECO:0000313" key="3">
    <source>
        <dbReference type="Proteomes" id="UP000029736"/>
    </source>
</evidence>
<dbReference type="SUPFAM" id="SSF52980">
    <property type="entry name" value="Restriction endonuclease-like"/>
    <property type="match status" value="1"/>
</dbReference>
<name>A0A098S9R8_9BACT</name>
<dbReference type="CDD" id="cd06260">
    <property type="entry name" value="DUF820-like"/>
    <property type="match status" value="1"/>
</dbReference>
<evidence type="ECO:0000259" key="1">
    <source>
        <dbReference type="Pfam" id="PF05685"/>
    </source>
</evidence>
<dbReference type="InterPro" id="IPR011335">
    <property type="entry name" value="Restrct_endonuc-II-like"/>
</dbReference>
<sequence length="210" mass="23792">MAETAVAIPRTLEERLPYGETMIVEASWDTFLDLLEEGNYPVQYDEGQILSFMGYGTEDHEVLVGEIIRLLGNLLRSKNYRISGSNLAISLPGPGKQYFNADCAVLKRKSEYIPLRGEMKATTNPVILVEVLSKTTRNFDLGQKFQRYKTIPSLQQVLYIDSQSPSVISYRRKDQEGTWLIEEFTGLEGEVPVLEEGTFSLKALYEPLEL</sequence>